<dbReference type="AlphaFoldDB" id="A0A239HL32"/>
<name>A0A239HL32_9SPHN</name>
<dbReference type="GO" id="GO:0004852">
    <property type="term" value="F:uroporphyrinogen-III synthase activity"/>
    <property type="evidence" value="ECO:0007669"/>
    <property type="project" value="InterPro"/>
</dbReference>
<feature type="domain" description="Tetrapyrrole biosynthesis uroporphyrinogen III synthase" evidence="1">
    <location>
        <begin position="15"/>
        <end position="214"/>
    </location>
</feature>
<protein>
    <submittedName>
        <fullName evidence="2">Uroporphyrinogen-III synthase</fullName>
    </submittedName>
</protein>
<dbReference type="GO" id="GO:0033014">
    <property type="term" value="P:tetrapyrrole biosynthetic process"/>
    <property type="evidence" value="ECO:0007669"/>
    <property type="project" value="InterPro"/>
</dbReference>
<dbReference type="SUPFAM" id="SSF69618">
    <property type="entry name" value="HemD-like"/>
    <property type="match status" value="1"/>
</dbReference>
<evidence type="ECO:0000313" key="2">
    <source>
        <dbReference type="EMBL" id="SNS81553.1"/>
    </source>
</evidence>
<dbReference type="Pfam" id="PF02602">
    <property type="entry name" value="HEM4"/>
    <property type="match status" value="1"/>
</dbReference>
<dbReference type="InterPro" id="IPR036108">
    <property type="entry name" value="4pyrrol_syn_uPrphyn_synt_sf"/>
</dbReference>
<reference evidence="3" key="1">
    <citation type="submission" date="2017-06" db="EMBL/GenBank/DDBJ databases">
        <authorList>
            <person name="Varghese N."/>
            <person name="Submissions S."/>
        </authorList>
    </citation>
    <scope>NUCLEOTIDE SEQUENCE [LARGE SCALE GENOMIC DNA]</scope>
    <source>
        <strain evidence="3">LNB2</strain>
    </source>
</reference>
<organism evidence="2 3">
    <name type="scientific">Edaphosphingomonas laterariae</name>
    <dbReference type="NCBI Taxonomy" id="861865"/>
    <lineage>
        <taxon>Bacteria</taxon>
        <taxon>Pseudomonadati</taxon>
        <taxon>Pseudomonadota</taxon>
        <taxon>Alphaproteobacteria</taxon>
        <taxon>Sphingomonadales</taxon>
        <taxon>Rhizorhabdaceae</taxon>
        <taxon>Edaphosphingomonas</taxon>
    </lineage>
</organism>
<dbReference type="InterPro" id="IPR003754">
    <property type="entry name" value="4pyrrol_synth_uPrphyn_synth"/>
</dbReference>
<dbReference type="EMBL" id="FZOS01000017">
    <property type="protein sequence ID" value="SNS81553.1"/>
    <property type="molecule type" value="Genomic_DNA"/>
</dbReference>
<sequence>MRPLLILRPEPAASETAARAAAFGLASCVAPLFTVAAIPWSADDPAAYDVLMLTSVNALRHGGAQLAAYHGLPVFAVGEATATAARAAGFTRITAGDRDIHVLLAMIAAAGHAHVLHLAGREHREVDHPALRIVRKIVYAADPVDGLPGAAREALAGGAVAMLHSPRAAARFAALAPDRGRTRIAAISPAAARAAGEGWAQVAVAERPDDAALLAAAAGLCDQAG</sequence>
<evidence type="ECO:0000313" key="3">
    <source>
        <dbReference type="Proteomes" id="UP000198281"/>
    </source>
</evidence>
<gene>
    <name evidence="2" type="ORF">SAMN06295912_11760</name>
</gene>
<dbReference type="Proteomes" id="UP000198281">
    <property type="component" value="Unassembled WGS sequence"/>
</dbReference>
<dbReference type="Gene3D" id="3.40.50.10090">
    <property type="match status" value="2"/>
</dbReference>
<dbReference type="OrthoDB" id="7424801at2"/>
<accession>A0A239HL32</accession>
<proteinExistence type="predicted"/>
<dbReference type="RefSeq" id="WP_089220335.1">
    <property type="nucleotide sequence ID" value="NZ_FZOS01000017.1"/>
</dbReference>
<evidence type="ECO:0000259" key="1">
    <source>
        <dbReference type="Pfam" id="PF02602"/>
    </source>
</evidence>
<keyword evidence="3" id="KW-1185">Reference proteome</keyword>